<evidence type="ECO:0000256" key="2">
    <source>
        <dbReference type="ARBA" id="ARBA00011974"/>
    </source>
</evidence>
<sequence length="253" mass="27498">MLIGIIGAMEQEIKLLAESMLINETKIIAMREYYIGKLFGKDVVLVFSKCGKVAAGSTVTTLIETFNVDVVIFTGVAGGADKNLKIGDIIVADKLVQHDMDASSLPGFSKFEIPLLGVGTFIAPPHMVSLGKKSAEFYVSTCLNSDVEESILKEFDIVTPNIITGTVASGDQFIADSNKVLSLSQEIENLKCIEMEGAAVAQVCYEHGIDYIIFRVISDKADEHANINFPRFIEKAASHFTRGIVEHFVSEIG</sequence>
<dbReference type="GO" id="GO:0005829">
    <property type="term" value="C:cytosol"/>
    <property type="evidence" value="ECO:0007669"/>
    <property type="project" value="TreeGrafter"/>
</dbReference>
<dbReference type="Gene3D" id="3.40.50.1580">
    <property type="entry name" value="Nucleoside phosphorylase domain"/>
    <property type="match status" value="1"/>
</dbReference>
<dbReference type="Proteomes" id="UP000001349">
    <property type="component" value="Chromosome"/>
</dbReference>
<keyword evidence="5" id="KW-0486">Methionine biosynthesis</keyword>
<evidence type="ECO:0000256" key="1">
    <source>
        <dbReference type="ARBA" id="ARBA00004945"/>
    </source>
</evidence>
<evidence type="ECO:0000256" key="3">
    <source>
        <dbReference type="ARBA" id="ARBA00022605"/>
    </source>
</evidence>
<gene>
    <name evidence="7" type="ordered locus">Ccel_1358</name>
</gene>
<name>B8I1B4_RUMCH</name>
<dbReference type="HOGENOM" id="CLU_031248_2_0_9"/>
<keyword evidence="4" id="KW-0378">Hydrolase</keyword>
<feature type="domain" description="Nucleoside phosphorylase" evidence="6">
    <location>
        <begin position="3"/>
        <end position="249"/>
    </location>
</feature>
<dbReference type="CDD" id="cd09008">
    <property type="entry name" value="MTAN"/>
    <property type="match status" value="1"/>
</dbReference>
<dbReference type="UniPathway" id="UPA00904">
    <property type="reaction ID" value="UER00871"/>
</dbReference>
<dbReference type="InterPro" id="IPR000845">
    <property type="entry name" value="Nucleoside_phosphorylase_d"/>
</dbReference>
<dbReference type="SUPFAM" id="SSF53167">
    <property type="entry name" value="Purine and uridine phosphorylases"/>
    <property type="match status" value="1"/>
</dbReference>
<dbReference type="AlphaFoldDB" id="B8I1B4"/>
<dbReference type="RefSeq" id="WP_015924860.1">
    <property type="nucleotide sequence ID" value="NC_011898.1"/>
</dbReference>
<evidence type="ECO:0000313" key="8">
    <source>
        <dbReference type="Proteomes" id="UP000001349"/>
    </source>
</evidence>
<dbReference type="PANTHER" id="PTHR46832">
    <property type="entry name" value="5'-METHYLTHIOADENOSINE/S-ADENOSYLHOMOCYSTEINE NUCLEOSIDASE"/>
    <property type="match status" value="1"/>
</dbReference>
<evidence type="ECO:0000256" key="5">
    <source>
        <dbReference type="ARBA" id="ARBA00023167"/>
    </source>
</evidence>
<dbReference type="OrthoDB" id="9792278at2"/>
<comment type="pathway">
    <text evidence="1">Amino-acid biosynthesis; L-methionine biosynthesis via salvage pathway; S-methyl-5-thio-alpha-D-ribose 1-phosphate from S-methyl-5'-thioadenosine (hydrolase route): step 1/2.</text>
</comment>
<reference evidence="7 8" key="1">
    <citation type="submission" date="2009-01" db="EMBL/GenBank/DDBJ databases">
        <title>Complete sequence of Clostridium cellulolyticum H10.</title>
        <authorList>
            <consortium name="US DOE Joint Genome Institute"/>
            <person name="Lucas S."/>
            <person name="Copeland A."/>
            <person name="Lapidus A."/>
            <person name="Glavina del Rio T."/>
            <person name="Dalin E."/>
            <person name="Tice H."/>
            <person name="Bruce D."/>
            <person name="Goodwin L."/>
            <person name="Pitluck S."/>
            <person name="Chertkov O."/>
            <person name="Saunders E."/>
            <person name="Brettin T."/>
            <person name="Detter J.C."/>
            <person name="Han C."/>
            <person name="Larimer F."/>
            <person name="Land M."/>
            <person name="Hauser L."/>
            <person name="Kyrpides N."/>
            <person name="Ivanova N."/>
            <person name="Zhou J."/>
            <person name="Richardson P."/>
        </authorList>
    </citation>
    <scope>NUCLEOTIDE SEQUENCE [LARGE SCALE GENOMIC DNA]</scope>
    <source>
        <strain evidence="8">ATCC 35319 / DSM 5812 / JCM 6584 / H10</strain>
    </source>
</reference>
<organism evidence="7 8">
    <name type="scientific">Ruminiclostridium cellulolyticum (strain ATCC 35319 / DSM 5812 / JCM 6584 / H10)</name>
    <name type="common">Clostridium cellulolyticum</name>
    <dbReference type="NCBI Taxonomy" id="394503"/>
    <lineage>
        <taxon>Bacteria</taxon>
        <taxon>Bacillati</taxon>
        <taxon>Bacillota</taxon>
        <taxon>Clostridia</taxon>
        <taxon>Eubacteriales</taxon>
        <taxon>Oscillospiraceae</taxon>
        <taxon>Ruminiclostridium</taxon>
    </lineage>
</organism>
<dbReference type="GO" id="GO:0019509">
    <property type="term" value="P:L-methionine salvage from methylthioadenosine"/>
    <property type="evidence" value="ECO:0007669"/>
    <property type="project" value="UniProtKB-UniPathway"/>
</dbReference>
<evidence type="ECO:0000256" key="4">
    <source>
        <dbReference type="ARBA" id="ARBA00022801"/>
    </source>
</evidence>
<dbReference type="GO" id="GO:0008782">
    <property type="term" value="F:adenosylhomocysteine nucleosidase activity"/>
    <property type="evidence" value="ECO:0007669"/>
    <property type="project" value="UniProtKB-EC"/>
</dbReference>
<evidence type="ECO:0000259" key="6">
    <source>
        <dbReference type="Pfam" id="PF01048"/>
    </source>
</evidence>
<keyword evidence="8" id="KW-1185">Reference proteome</keyword>
<protein>
    <recommendedName>
        <fullName evidence="2">adenosylhomocysteine nucleosidase</fullName>
        <ecNumber evidence="2">3.2.2.9</ecNumber>
    </recommendedName>
</protein>
<evidence type="ECO:0000313" key="7">
    <source>
        <dbReference type="EMBL" id="ACL75712.1"/>
    </source>
</evidence>
<dbReference type="GO" id="GO:0019284">
    <property type="term" value="P:L-methionine salvage from S-adenosylmethionine"/>
    <property type="evidence" value="ECO:0007669"/>
    <property type="project" value="TreeGrafter"/>
</dbReference>
<dbReference type="eggNOG" id="COG0775">
    <property type="taxonomic scope" value="Bacteria"/>
</dbReference>
<dbReference type="STRING" id="394503.Ccel_1358"/>
<dbReference type="KEGG" id="cce:Ccel_1358"/>
<dbReference type="EC" id="3.2.2.9" evidence="2"/>
<keyword evidence="3" id="KW-0028">Amino-acid biosynthesis</keyword>
<dbReference type="InterPro" id="IPR035994">
    <property type="entry name" value="Nucleoside_phosphorylase_sf"/>
</dbReference>
<dbReference type="Pfam" id="PF01048">
    <property type="entry name" value="PNP_UDP_1"/>
    <property type="match status" value="1"/>
</dbReference>
<accession>B8I1B4</accession>
<dbReference type="EMBL" id="CP001348">
    <property type="protein sequence ID" value="ACL75712.1"/>
    <property type="molecule type" value="Genomic_DNA"/>
</dbReference>
<dbReference type="NCBIfam" id="TIGR01704">
    <property type="entry name" value="MTA_SAH-Nsdase"/>
    <property type="match status" value="1"/>
</dbReference>
<proteinExistence type="predicted"/>
<dbReference type="GO" id="GO:0009164">
    <property type="term" value="P:nucleoside catabolic process"/>
    <property type="evidence" value="ECO:0007669"/>
    <property type="project" value="InterPro"/>
</dbReference>
<dbReference type="PANTHER" id="PTHR46832:SF1">
    <property type="entry name" value="5'-METHYLTHIOADENOSINE_S-ADENOSYLHOMOCYSTEINE NUCLEOSIDASE"/>
    <property type="match status" value="1"/>
</dbReference>
<dbReference type="NCBIfam" id="NF004079">
    <property type="entry name" value="PRK05584.1"/>
    <property type="match status" value="1"/>
</dbReference>
<dbReference type="InterPro" id="IPR010049">
    <property type="entry name" value="MTA_SAH_Nsdase"/>
</dbReference>
<dbReference type="GO" id="GO:0008930">
    <property type="term" value="F:methylthioadenosine nucleosidase activity"/>
    <property type="evidence" value="ECO:0007669"/>
    <property type="project" value="InterPro"/>
</dbReference>